<sequence length="232" mass="24883">MVFKYDGAANTPMTDIERIDQRLSALERAVVDNDLEFDRLEDLATLTATVDRLEARLEEHERRLAELEGSVDAVSGFVDNVGAVNDGVEQRADAAIAAVDRLEYRLDEFERVLANRDAADPTADRVDEAPGVFPVRSSEAVQAESDVAVSAESAAQSERDGISAPSTLEERPDRVTASAEAVASDLLDDAAGEVGSERVSPAIDEHASNSSEDGGNESDSRSFVASLRARFA</sequence>
<evidence type="ECO:0000259" key="3">
    <source>
        <dbReference type="Pfam" id="PF23991"/>
    </source>
</evidence>
<dbReference type="KEGG" id="hda:BB347_12365"/>
<dbReference type="OrthoDB" id="206571at2157"/>
<evidence type="ECO:0000313" key="6">
    <source>
        <dbReference type="Proteomes" id="UP000185687"/>
    </source>
</evidence>
<dbReference type="SUPFAM" id="SSF57997">
    <property type="entry name" value="Tropomyosin"/>
    <property type="match status" value="1"/>
</dbReference>
<dbReference type="STRING" id="588898.BB347_12365"/>
<evidence type="ECO:0000256" key="2">
    <source>
        <dbReference type="SAM" id="MobiDB-lite"/>
    </source>
</evidence>
<evidence type="ECO:0000256" key="1">
    <source>
        <dbReference type="SAM" id="Coils"/>
    </source>
</evidence>
<protein>
    <recommendedName>
        <fullName evidence="3">DUF7310 domain-containing protein</fullName>
    </recommendedName>
</protein>
<reference evidence="5 6" key="2">
    <citation type="submission" date="2017-01" db="EMBL/GenBank/DDBJ databases">
        <authorList>
            <person name="Mah S.A."/>
            <person name="Swanson W.J."/>
            <person name="Moy G.W."/>
            <person name="Vacquier V.D."/>
        </authorList>
    </citation>
    <scope>NUCLEOTIDE SEQUENCE [LARGE SCALE GENOMIC DNA]</scope>
    <source>
        <strain evidence="5 6">CGMCC 1.8909</strain>
    </source>
</reference>
<dbReference type="EMBL" id="CP019327">
    <property type="protein sequence ID" value="APX97344.1"/>
    <property type="molecule type" value="Genomic_DNA"/>
</dbReference>
<dbReference type="AlphaFoldDB" id="A0A1N7FR12"/>
<keyword evidence="1" id="KW-0175">Coiled coil</keyword>
<evidence type="ECO:0000313" key="4">
    <source>
        <dbReference type="EMBL" id="APX97344.1"/>
    </source>
</evidence>
<dbReference type="Proteomes" id="UP000185687">
    <property type="component" value="Unassembled WGS sequence"/>
</dbReference>
<keyword evidence="6" id="KW-1185">Reference proteome</keyword>
<dbReference type="Proteomes" id="UP000187321">
    <property type="component" value="Chromosome"/>
</dbReference>
<dbReference type="InterPro" id="IPR055734">
    <property type="entry name" value="DUF7310"/>
</dbReference>
<feature type="compositionally biased region" description="Low complexity" evidence="2">
    <location>
        <begin position="137"/>
        <end position="156"/>
    </location>
</feature>
<accession>A0A1N7FR12</accession>
<dbReference type="Gene3D" id="1.20.5.340">
    <property type="match status" value="1"/>
</dbReference>
<dbReference type="Pfam" id="PF23991">
    <property type="entry name" value="DUF7310"/>
    <property type="match status" value="1"/>
</dbReference>
<name>A0A1N7FR12_9EURY</name>
<evidence type="ECO:0000313" key="7">
    <source>
        <dbReference type="Proteomes" id="UP000187321"/>
    </source>
</evidence>
<feature type="domain" description="DUF7310" evidence="3">
    <location>
        <begin position="19"/>
        <end position="101"/>
    </location>
</feature>
<reference evidence="4 7" key="1">
    <citation type="submission" date="2017-01" db="EMBL/GenBank/DDBJ databases">
        <title>Complete genome sequence of Haloterrigena daqingensis type strain (JX313T).</title>
        <authorList>
            <person name="Shuang W."/>
        </authorList>
    </citation>
    <scope>NUCLEOTIDE SEQUENCE [LARGE SCALE GENOMIC DNA]</scope>
    <source>
        <strain evidence="4 7">JX313</strain>
    </source>
</reference>
<dbReference type="EMBL" id="FTNP01000007">
    <property type="protein sequence ID" value="SIS02676.1"/>
    <property type="molecule type" value="Genomic_DNA"/>
</dbReference>
<organism evidence="5 6">
    <name type="scientific">Natronorubrum daqingense</name>
    <dbReference type="NCBI Taxonomy" id="588898"/>
    <lineage>
        <taxon>Archaea</taxon>
        <taxon>Methanobacteriati</taxon>
        <taxon>Methanobacteriota</taxon>
        <taxon>Stenosarchaea group</taxon>
        <taxon>Halobacteria</taxon>
        <taxon>Halobacteriales</taxon>
        <taxon>Natrialbaceae</taxon>
        <taxon>Natronorubrum</taxon>
    </lineage>
</organism>
<proteinExistence type="predicted"/>
<feature type="coiled-coil region" evidence="1">
    <location>
        <begin position="43"/>
        <end position="112"/>
    </location>
</feature>
<feature type="region of interest" description="Disordered" evidence="2">
    <location>
        <begin position="137"/>
        <end position="232"/>
    </location>
</feature>
<gene>
    <name evidence="4" type="ORF">BB347_12365</name>
    <name evidence="5" type="ORF">SAMN05421809_3411</name>
</gene>
<evidence type="ECO:0000313" key="5">
    <source>
        <dbReference type="EMBL" id="SIS02676.1"/>
    </source>
</evidence>